<dbReference type="RefSeq" id="WP_235658292.1">
    <property type="nucleotide sequence ID" value="NZ_QJJU01000004.1"/>
</dbReference>
<proteinExistence type="predicted"/>
<sequence length="318" mass="34231">MLTAVGNADDETANAVVAAGGRFGFVEARPMTPDPASLLLPPSQRPGDQVPDPRTPLGMIGQEAIRAGDESIAVREVTESKNQHGEEVKTVVMQDGSKQVITKNDPFEWPDRQNFITVEQFDKHGNDVARSSSWHDLGNDCDYTSVTWPDGSNFTMSMDPTGYRNAGFTTASGRHSAVPVELIDNISLETGAGISGLEKHIVHGGSLPMLTAESIENVGKAAKFGGPALGVATTVFDMAMGESGRDACIAAFAGAGGAGGGWVVRKSERSRAVQRDFWPQFWFRHWRLAVHSLAPGEWEISEKRSETSFVRTEVARAC</sequence>
<name>A0A318HJW3_9MYCO</name>
<comment type="caution">
    <text evidence="1">The sequence shown here is derived from an EMBL/GenBank/DDBJ whole genome shotgun (WGS) entry which is preliminary data.</text>
</comment>
<protein>
    <submittedName>
        <fullName evidence="1">Uncharacterized protein</fullName>
    </submittedName>
</protein>
<dbReference type="EMBL" id="QJJU01000004">
    <property type="protein sequence ID" value="PXX10422.1"/>
    <property type="molecule type" value="Genomic_DNA"/>
</dbReference>
<dbReference type="Proteomes" id="UP000247781">
    <property type="component" value="Unassembled WGS sequence"/>
</dbReference>
<evidence type="ECO:0000313" key="2">
    <source>
        <dbReference type="Proteomes" id="UP000247781"/>
    </source>
</evidence>
<evidence type="ECO:0000313" key="1">
    <source>
        <dbReference type="EMBL" id="PXX10422.1"/>
    </source>
</evidence>
<accession>A0A318HJW3</accession>
<dbReference type="AlphaFoldDB" id="A0A318HJW3"/>
<reference evidence="2" key="1">
    <citation type="submission" date="2018-05" db="EMBL/GenBank/DDBJ databases">
        <authorList>
            <person name="Deangelis K."/>
            <person name="Huntemann M."/>
            <person name="Clum A."/>
            <person name="Pillay M."/>
            <person name="Palaniappan K."/>
            <person name="Varghese N."/>
            <person name="Mikhailova N."/>
            <person name="Stamatis D."/>
            <person name="Reddy T."/>
            <person name="Daum C."/>
            <person name="Shapiro N."/>
            <person name="Ivanova N."/>
            <person name="Kyrpides N."/>
            <person name="Woyke T."/>
        </authorList>
    </citation>
    <scope>NUCLEOTIDE SEQUENCE [LARGE SCALE GENOMIC DNA]</scope>
    <source>
        <strain evidence="2">GAS496</strain>
    </source>
</reference>
<reference evidence="1 2" key="2">
    <citation type="submission" date="2018-06" db="EMBL/GenBank/DDBJ databases">
        <title>Sequencing of bacterial isolates from soil warming experiment in Harvard Forest, Massachusetts, USA.</title>
        <authorList>
            <person name="Deangelis K.PhD."/>
        </authorList>
    </citation>
    <scope>NUCLEOTIDE SEQUENCE [LARGE SCALE GENOMIC DNA]</scope>
    <source>
        <strain evidence="1 2">GAS496</strain>
    </source>
</reference>
<organism evidence="1 2">
    <name type="scientific">Mycolicibacterium moriokaense</name>
    <dbReference type="NCBI Taxonomy" id="39691"/>
    <lineage>
        <taxon>Bacteria</taxon>
        <taxon>Bacillati</taxon>
        <taxon>Actinomycetota</taxon>
        <taxon>Actinomycetes</taxon>
        <taxon>Mycobacteriales</taxon>
        <taxon>Mycobacteriaceae</taxon>
        <taxon>Mycolicibacterium</taxon>
    </lineage>
</organism>
<gene>
    <name evidence="1" type="ORF">C8E89_104220</name>
</gene>
<keyword evidence="2" id="KW-1185">Reference proteome</keyword>